<protein>
    <submittedName>
        <fullName evidence="1">Uncharacterized protein</fullName>
    </submittedName>
</protein>
<dbReference type="EMBL" id="BLXT01006765">
    <property type="protein sequence ID" value="GFO33084.1"/>
    <property type="molecule type" value="Genomic_DNA"/>
</dbReference>
<proteinExistence type="predicted"/>
<dbReference type="Proteomes" id="UP000735302">
    <property type="component" value="Unassembled WGS sequence"/>
</dbReference>
<name>A0AAV4CN66_9GAST</name>
<organism evidence="1 2">
    <name type="scientific">Plakobranchus ocellatus</name>
    <dbReference type="NCBI Taxonomy" id="259542"/>
    <lineage>
        <taxon>Eukaryota</taxon>
        <taxon>Metazoa</taxon>
        <taxon>Spiralia</taxon>
        <taxon>Lophotrochozoa</taxon>
        <taxon>Mollusca</taxon>
        <taxon>Gastropoda</taxon>
        <taxon>Heterobranchia</taxon>
        <taxon>Euthyneura</taxon>
        <taxon>Panpulmonata</taxon>
        <taxon>Sacoglossa</taxon>
        <taxon>Placobranchoidea</taxon>
        <taxon>Plakobranchidae</taxon>
        <taxon>Plakobranchus</taxon>
    </lineage>
</organism>
<gene>
    <name evidence="1" type="ORF">PoB_005958900</name>
</gene>
<reference evidence="1 2" key="1">
    <citation type="journal article" date="2021" name="Elife">
        <title>Chloroplast acquisition without the gene transfer in kleptoplastic sea slugs, Plakobranchus ocellatus.</title>
        <authorList>
            <person name="Maeda T."/>
            <person name="Takahashi S."/>
            <person name="Yoshida T."/>
            <person name="Shimamura S."/>
            <person name="Takaki Y."/>
            <person name="Nagai Y."/>
            <person name="Toyoda A."/>
            <person name="Suzuki Y."/>
            <person name="Arimoto A."/>
            <person name="Ishii H."/>
            <person name="Satoh N."/>
            <person name="Nishiyama T."/>
            <person name="Hasebe M."/>
            <person name="Maruyama T."/>
            <person name="Minagawa J."/>
            <person name="Obokata J."/>
            <person name="Shigenobu S."/>
        </authorList>
    </citation>
    <scope>NUCLEOTIDE SEQUENCE [LARGE SCALE GENOMIC DNA]</scope>
</reference>
<evidence type="ECO:0000313" key="1">
    <source>
        <dbReference type="EMBL" id="GFO33084.1"/>
    </source>
</evidence>
<evidence type="ECO:0000313" key="2">
    <source>
        <dbReference type="Proteomes" id="UP000735302"/>
    </source>
</evidence>
<dbReference type="AlphaFoldDB" id="A0AAV4CN66"/>
<accession>A0AAV4CN66</accession>
<keyword evidence="2" id="KW-1185">Reference proteome</keyword>
<sequence length="132" mass="15291">MFYITRRFISRLFSRARQTQWRKDANRCSVNLESVGLPASSPKQQSAITAEVRQDMGVSIVWMFSFTGSKCQIHVSFILTTVSKNLSFESIRRKPLQSSTLTLQKAEYLQRRHLTHVRAGHGESFQLTLHRF</sequence>
<comment type="caution">
    <text evidence="1">The sequence shown here is derived from an EMBL/GenBank/DDBJ whole genome shotgun (WGS) entry which is preliminary data.</text>
</comment>